<name>A0A0A8ZH67_ARUDO</name>
<reference evidence="2" key="2">
    <citation type="journal article" date="2015" name="Data Brief">
        <title>Shoot transcriptome of the giant reed, Arundo donax.</title>
        <authorList>
            <person name="Barrero R.A."/>
            <person name="Guerrero F.D."/>
            <person name="Moolhuijzen P."/>
            <person name="Goolsby J.A."/>
            <person name="Tidwell J."/>
            <person name="Bellgard S.E."/>
            <person name="Bellgard M.I."/>
        </authorList>
    </citation>
    <scope>NUCLEOTIDE SEQUENCE</scope>
    <source>
        <tissue evidence="2">Shoot tissue taken approximately 20 cm above the soil surface</tissue>
    </source>
</reference>
<keyword evidence="1" id="KW-0472">Membrane</keyword>
<organism evidence="2">
    <name type="scientific">Arundo donax</name>
    <name type="common">Giant reed</name>
    <name type="synonym">Donax arundinaceus</name>
    <dbReference type="NCBI Taxonomy" id="35708"/>
    <lineage>
        <taxon>Eukaryota</taxon>
        <taxon>Viridiplantae</taxon>
        <taxon>Streptophyta</taxon>
        <taxon>Embryophyta</taxon>
        <taxon>Tracheophyta</taxon>
        <taxon>Spermatophyta</taxon>
        <taxon>Magnoliopsida</taxon>
        <taxon>Liliopsida</taxon>
        <taxon>Poales</taxon>
        <taxon>Poaceae</taxon>
        <taxon>PACMAD clade</taxon>
        <taxon>Arundinoideae</taxon>
        <taxon>Arundineae</taxon>
        <taxon>Arundo</taxon>
    </lineage>
</organism>
<protein>
    <submittedName>
        <fullName evidence="2">Uncharacterized protein</fullName>
    </submittedName>
</protein>
<evidence type="ECO:0000313" key="2">
    <source>
        <dbReference type="EMBL" id="JAD37033.1"/>
    </source>
</evidence>
<evidence type="ECO:0000256" key="1">
    <source>
        <dbReference type="SAM" id="Phobius"/>
    </source>
</evidence>
<dbReference type="EMBL" id="GBRH01260862">
    <property type="protein sequence ID" value="JAD37033.1"/>
    <property type="molecule type" value="Transcribed_RNA"/>
</dbReference>
<proteinExistence type="predicted"/>
<keyword evidence="1" id="KW-0812">Transmembrane</keyword>
<feature type="transmembrane region" description="Helical" evidence="1">
    <location>
        <begin position="6"/>
        <end position="23"/>
    </location>
</feature>
<keyword evidence="1" id="KW-1133">Transmembrane helix</keyword>
<accession>A0A0A8ZH67</accession>
<dbReference type="AlphaFoldDB" id="A0A0A8ZH67"/>
<reference evidence="2" key="1">
    <citation type="submission" date="2014-09" db="EMBL/GenBank/DDBJ databases">
        <authorList>
            <person name="Magalhaes I.L.F."/>
            <person name="Oliveira U."/>
            <person name="Santos F.R."/>
            <person name="Vidigal T.H.D.A."/>
            <person name="Brescovit A.D."/>
            <person name="Santos A.J."/>
        </authorList>
    </citation>
    <scope>NUCLEOTIDE SEQUENCE</scope>
    <source>
        <tissue evidence="2">Shoot tissue taken approximately 20 cm above the soil surface</tissue>
    </source>
</reference>
<sequence length="24" mass="2610">MVDSWLKVVVASCCLISILILNCS</sequence>